<sequence length="150" mass="16226">VLIGVHSKNLGRFVIESLKLRNATEAMVVHGAIGLDEISTEGETFIWHLSGSSIREYTVTPSDFGLPSHPISAVKGGSPEENADVLVQLLSDQLHGPILDYILLNSSAALVVSGLAKDFKDGVRLARESISSGKAKKALDEFRQHTRNEH</sequence>
<feature type="non-terminal residue" evidence="4">
    <location>
        <position position="150"/>
    </location>
</feature>
<dbReference type="InterPro" id="IPR035902">
    <property type="entry name" value="Nuc_phospho_transferase"/>
</dbReference>
<evidence type="ECO:0000259" key="3">
    <source>
        <dbReference type="Pfam" id="PF00591"/>
    </source>
</evidence>
<evidence type="ECO:0000313" key="5">
    <source>
        <dbReference type="Proteomes" id="UP000789342"/>
    </source>
</evidence>
<comment type="caution">
    <text evidence="4">The sequence shown here is derived from an EMBL/GenBank/DDBJ whole genome shotgun (WGS) entry which is preliminary data.</text>
</comment>
<keyword evidence="5" id="KW-1185">Reference proteome</keyword>
<protein>
    <submittedName>
        <fullName evidence="4">2095_t:CDS:1</fullName>
    </submittedName>
</protein>
<evidence type="ECO:0000256" key="1">
    <source>
        <dbReference type="ARBA" id="ARBA00022676"/>
    </source>
</evidence>
<dbReference type="EMBL" id="CAJVPV010001717">
    <property type="protein sequence ID" value="CAG8506275.1"/>
    <property type="molecule type" value="Genomic_DNA"/>
</dbReference>
<dbReference type="InterPro" id="IPR005940">
    <property type="entry name" value="Anthranilate_Pribosyl_Tfrase"/>
</dbReference>
<keyword evidence="2" id="KW-0808">Transferase</keyword>
<dbReference type="Proteomes" id="UP000789342">
    <property type="component" value="Unassembled WGS sequence"/>
</dbReference>
<evidence type="ECO:0000256" key="2">
    <source>
        <dbReference type="ARBA" id="ARBA00022679"/>
    </source>
</evidence>
<evidence type="ECO:0000313" key="4">
    <source>
        <dbReference type="EMBL" id="CAG8506275.1"/>
    </source>
</evidence>
<dbReference type="InterPro" id="IPR000312">
    <property type="entry name" value="Glycosyl_Trfase_fam3"/>
</dbReference>
<dbReference type="SUPFAM" id="SSF52418">
    <property type="entry name" value="Nucleoside phosphorylase/phosphoribosyltransferase catalytic domain"/>
    <property type="match status" value="1"/>
</dbReference>
<proteinExistence type="predicted"/>
<dbReference type="PANTHER" id="PTHR43285:SF2">
    <property type="entry name" value="ANTHRANILATE PHOSPHORIBOSYLTRANSFERASE"/>
    <property type="match status" value="1"/>
</dbReference>
<organism evidence="4 5">
    <name type="scientific">Acaulospora morrowiae</name>
    <dbReference type="NCBI Taxonomy" id="94023"/>
    <lineage>
        <taxon>Eukaryota</taxon>
        <taxon>Fungi</taxon>
        <taxon>Fungi incertae sedis</taxon>
        <taxon>Mucoromycota</taxon>
        <taxon>Glomeromycotina</taxon>
        <taxon>Glomeromycetes</taxon>
        <taxon>Diversisporales</taxon>
        <taxon>Acaulosporaceae</taxon>
        <taxon>Acaulospora</taxon>
    </lineage>
</organism>
<dbReference type="GO" id="GO:0004048">
    <property type="term" value="F:anthranilate phosphoribosyltransferase activity"/>
    <property type="evidence" value="ECO:0007669"/>
    <property type="project" value="InterPro"/>
</dbReference>
<accession>A0A9N8ZT50</accession>
<keyword evidence="1" id="KW-0328">Glycosyltransferase</keyword>
<reference evidence="4" key="1">
    <citation type="submission" date="2021-06" db="EMBL/GenBank/DDBJ databases">
        <authorList>
            <person name="Kallberg Y."/>
            <person name="Tangrot J."/>
            <person name="Rosling A."/>
        </authorList>
    </citation>
    <scope>NUCLEOTIDE SEQUENCE</scope>
    <source>
        <strain evidence="4">CL551</strain>
    </source>
</reference>
<gene>
    <name evidence="4" type="ORF">AMORRO_LOCUS3504</name>
</gene>
<dbReference type="Pfam" id="PF00591">
    <property type="entry name" value="Glycos_transf_3"/>
    <property type="match status" value="1"/>
</dbReference>
<dbReference type="OrthoDB" id="427800at2759"/>
<dbReference type="PANTHER" id="PTHR43285">
    <property type="entry name" value="ANTHRANILATE PHOSPHORIBOSYLTRANSFERASE"/>
    <property type="match status" value="1"/>
</dbReference>
<dbReference type="GO" id="GO:0005829">
    <property type="term" value="C:cytosol"/>
    <property type="evidence" value="ECO:0007669"/>
    <property type="project" value="TreeGrafter"/>
</dbReference>
<dbReference type="GO" id="GO:0000162">
    <property type="term" value="P:L-tryptophan biosynthetic process"/>
    <property type="evidence" value="ECO:0007669"/>
    <property type="project" value="InterPro"/>
</dbReference>
<feature type="domain" description="Glycosyl transferase family 3" evidence="3">
    <location>
        <begin position="2"/>
        <end position="135"/>
    </location>
</feature>
<dbReference type="AlphaFoldDB" id="A0A9N8ZT50"/>
<name>A0A9N8ZT50_9GLOM</name>
<dbReference type="Gene3D" id="3.40.1030.10">
    <property type="entry name" value="Nucleoside phosphorylase/phosphoribosyltransferase catalytic domain"/>
    <property type="match status" value="1"/>
</dbReference>